<dbReference type="Proteomes" id="UP000218334">
    <property type="component" value="Unassembled WGS sequence"/>
</dbReference>
<proteinExistence type="predicted"/>
<feature type="compositionally biased region" description="Basic residues" evidence="1">
    <location>
        <begin position="16"/>
        <end position="25"/>
    </location>
</feature>
<dbReference type="EMBL" id="KZ293499">
    <property type="protein sequence ID" value="PBK59690.1"/>
    <property type="molecule type" value="Genomic_DNA"/>
</dbReference>
<name>A0A2H3APW2_9AGAR</name>
<evidence type="ECO:0000313" key="3">
    <source>
        <dbReference type="Proteomes" id="UP000218334"/>
    </source>
</evidence>
<accession>A0A2H3APW2</accession>
<keyword evidence="3" id="KW-1185">Reference proteome</keyword>
<dbReference type="AlphaFoldDB" id="A0A2H3APW2"/>
<gene>
    <name evidence="2" type="ORF">ARMSODRAFT_982884</name>
</gene>
<organism evidence="2 3">
    <name type="scientific">Armillaria solidipes</name>
    <dbReference type="NCBI Taxonomy" id="1076256"/>
    <lineage>
        <taxon>Eukaryota</taxon>
        <taxon>Fungi</taxon>
        <taxon>Dikarya</taxon>
        <taxon>Basidiomycota</taxon>
        <taxon>Agaricomycotina</taxon>
        <taxon>Agaricomycetes</taxon>
        <taxon>Agaricomycetidae</taxon>
        <taxon>Agaricales</taxon>
        <taxon>Marasmiineae</taxon>
        <taxon>Physalacriaceae</taxon>
        <taxon>Armillaria</taxon>
    </lineage>
</organism>
<reference evidence="3" key="1">
    <citation type="journal article" date="2017" name="Nat. Ecol. Evol.">
        <title>Genome expansion and lineage-specific genetic innovations in the forest pathogenic fungi Armillaria.</title>
        <authorList>
            <person name="Sipos G."/>
            <person name="Prasanna A.N."/>
            <person name="Walter M.C."/>
            <person name="O'Connor E."/>
            <person name="Balint B."/>
            <person name="Krizsan K."/>
            <person name="Kiss B."/>
            <person name="Hess J."/>
            <person name="Varga T."/>
            <person name="Slot J."/>
            <person name="Riley R."/>
            <person name="Boka B."/>
            <person name="Rigling D."/>
            <person name="Barry K."/>
            <person name="Lee J."/>
            <person name="Mihaltcheva S."/>
            <person name="LaButti K."/>
            <person name="Lipzen A."/>
            <person name="Waldron R."/>
            <person name="Moloney N.M."/>
            <person name="Sperisen C."/>
            <person name="Kredics L."/>
            <person name="Vagvoelgyi C."/>
            <person name="Patrignani A."/>
            <person name="Fitzpatrick D."/>
            <person name="Nagy I."/>
            <person name="Doyle S."/>
            <person name="Anderson J.B."/>
            <person name="Grigoriev I.V."/>
            <person name="Gueldener U."/>
            <person name="Muensterkoetter M."/>
            <person name="Nagy L.G."/>
        </authorList>
    </citation>
    <scope>NUCLEOTIDE SEQUENCE [LARGE SCALE GENOMIC DNA]</scope>
    <source>
        <strain evidence="3">28-4</strain>
    </source>
</reference>
<evidence type="ECO:0000313" key="2">
    <source>
        <dbReference type="EMBL" id="PBK59690.1"/>
    </source>
</evidence>
<protein>
    <submittedName>
        <fullName evidence="2">Uncharacterized protein</fullName>
    </submittedName>
</protein>
<sequence length="150" mass="16988">MEEHDTTSGIVGSRRAGGRRQRAARRATPSKSIDIPNILVEPKAQGARKIWFEVRMVQGWHTYRIGWRALTLGQVRRYDQKKGPDIPPYTCLRSVAPTSRILNGDIVAVEARRSRRAVGGEKGKWKKPKPEAHVYSVSIRHLPNDLATRQ</sequence>
<evidence type="ECO:0000256" key="1">
    <source>
        <dbReference type="SAM" id="MobiDB-lite"/>
    </source>
</evidence>
<feature type="region of interest" description="Disordered" evidence="1">
    <location>
        <begin position="1"/>
        <end position="30"/>
    </location>
</feature>